<organism evidence="2">
    <name type="scientific">Trichuris suis</name>
    <name type="common">pig whipworm</name>
    <dbReference type="NCBI Taxonomy" id="68888"/>
    <lineage>
        <taxon>Eukaryota</taxon>
        <taxon>Metazoa</taxon>
        <taxon>Ecdysozoa</taxon>
        <taxon>Nematoda</taxon>
        <taxon>Enoplea</taxon>
        <taxon>Dorylaimia</taxon>
        <taxon>Trichinellida</taxon>
        <taxon>Trichuridae</taxon>
        <taxon>Trichuris</taxon>
    </lineage>
</organism>
<name>A0A085NG32_9BILA</name>
<keyword evidence="3" id="KW-1185">Reference proteome</keyword>
<dbReference type="AlphaFoldDB" id="A0A085NG32"/>
<evidence type="ECO:0000313" key="1">
    <source>
        <dbReference type="EMBL" id="KFD54951.1"/>
    </source>
</evidence>
<dbReference type="Proteomes" id="UP000030758">
    <property type="component" value="Unassembled WGS sequence"/>
</dbReference>
<evidence type="ECO:0000313" key="3">
    <source>
        <dbReference type="Proteomes" id="UP000030764"/>
    </source>
</evidence>
<evidence type="ECO:0000313" key="2">
    <source>
        <dbReference type="EMBL" id="KFD68428.1"/>
    </source>
</evidence>
<dbReference type="EMBL" id="KL363203">
    <property type="protein sequence ID" value="KFD54951.1"/>
    <property type="molecule type" value="Genomic_DNA"/>
</dbReference>
<sequence length="84" mass="9558">MDRFRICPLPRSVPLQRHFDETTLLPMLIISAMTISMIASNRTCFPSDATSEWDDSCFATTASAAMVKRKKVNYSAVFDRRPQN</sequence>
<accession>A0A085NG32</accession>
<protein>
    <submittedName>
        <fullName evidence="2">Uncharacterized protein</fullName>
    </submittedName>
</protein>
<reference evidence="2 3" key="1">
    <citation type="journal article" date="2014" name="Nat. Genet.">
        <title>Genome and transcriptome of the porcine whipworm Trichuris suis.</title>
        <authorList>
            <person name="Jex A.R."/>
            <person name="Nejsum P."/>
            <person name="Schwarz E.M."/>
            <person name="Hu L."/>
            <person name="Young N.D."/>
            <person name="Hall R.S."/>
            <person name="Korhonen P.K."/>
            <person name="Liao S."/>
            <person name="Thamsborg S."/>
            <person name="Xia J."/>
            <person name="Xu P."/>
            <person name="Wang S."/>
            <person name="Scheerlinck J.P."/>
            <person name="Hofmann A."/>
            <person name="Sternberg P.W."/>
            <person name="Wang J."/>
            <person name="Gasser R.B."/>
        </authorList>
    </citation>
    <scope>NUCLEOTIDE SEQUENCE [LARGE SCALE GENOMIC DNA]</scope>
    <source>
        <strain evidence="2">DCEP-RM93F</strain>
        <strain evidence="1">DCEP-RM93M</strain>
    </source>
</reference>
<dbReference type="Proteomes" id="UP000030764">
    <property type="component" value="Unassembled WGS sequence"/>
</dbReference>
<gene>
    <name evidence="1" type="ORF">M513_04133</name>
    <name evidence="2" type="ORF">M514_04133</name>
</gene>
<dbReference type="EMBL" id="KL367505">
    <property type="protein sequence ID" value="KFD68428.1"/>
    <property type="molecule type" value="Genomic_DNA"/>
</dbReference>
<proteinExistence type="predicted"/>